<dbReference type="InterPro" id="IPR014030">
    <property type="entry name" value="Ketoacyl_synth_N"/>
</dbReference>
<dbReference type="InterPro" id="IPR016039">
    <property type="entry name" value="Thiolase-like"/>
</dbReference>
<dbReference type="GO" id="GO:0004315">
    <property type="term" value="F:3-oxoacyl-[acyl-carrier-protein] synthase activity"/>
    <property type="evidence" value="ECO:0007669"/>
    <property type="project" value="InterPro"/>
</dbReference>
<dbReference type="PANTHER" id="PTHR11712:SF336">
    <property type="entry name" value="3-OXOACYL-[ACYL-CARRIER-PROTEIN] SYNTHASE, MITOCHONDRIAL"/>
    <property type="match status" value="1"/>
</dbReference>
<comment type="similarity">
    <text evidence="2 4">Belongs to the thiolase-like superfamily. Beta-ketoacyl-ACP synthases family.</text>
</comment>
<evidence type="ECO:0000313" key="7">
    <source>
        <dbReference type="Proteomes" id="UP000256845"/>
    </source>
</evidence>
<dbReference type="CDD" id="cd00834">
    <property type="entry name" value="KAS_I_II"/>
    <property type="match status" value="1"/>
</dbReference>
<dbReference type="InterPro" id="IPR014031">
    <property type="entry name" value="Ketoacyl_synth_C"/>
</dbReference>
<dbReference type="Gene3D" id="3.40.47.10">
    <property type="match status" value="2"/>
</dbReference>
<dbReference type="AlphaFoldDB" id="A0A3D9H3E2"/>
<dbReference type="InterPro" id="IPR000794">
    <property type="entry name" value="Beta-ketoacyl_synthase"/>
</dbReference>
<accession>A0A3D9H3E2</accession>
<dbReference type="PROSITE" id="PS00606">
    <property type="entry name" value="KS3_1"/>
    <property type="match status" value="1"/>
</dbReference>
<feature type="domain" description="Ketosynthase family 3 (KS3)" evidence="5">
    <location>
        <begin position="1"/>
        <end position="419"/>
    </location>
</feature>
<evidence type="ECO:0000256" key="1">
    <source>
        <dbReference type="ARBA" id="ARBA00005194"/>
    </source>
</evidence>
<dbReference type="InterPro" id="IPR018201">
    <property type="entry name" value="Ketoacyl_synth_AS"/>
</dbReference>
<comment type="pathway">
    <text evidence="1">Lipid metabolism; fatty acid biosynthesis.</text>
</comment>
<keyword evidence="7" id="KW-1185">Reference proteome</keyword>
<dbReference type="GO" id="GO:0006633">
    <property type="term" value="P:fatty acid biosynthetic process"/>
    <property type="evidence" value="ECO:0007669"/>
    <property type="project" value="InterPro"/>
</dbReference>
<dbReference type="RefSeq" id="WP_181905517.1">
    <property type="nucleotide sequence ID" value="NZ_QRDW01000021.1"/>
</dbReference>
<dbReference type="PROSITE" id="PS52004">
    <property type="entry name" value="KS3_2"/>
    <property type="match status" value="1"/>
</dbReference>
<evidence type="ECO:0000259" key="5">
    <source>
        <dbReference type="PROSITE" id="PS52004"/>
    </source>
</evidence>
<gene>
    <name evidence="6" type="ORF">DFP90_12122</name>
</gene>
<dbReference type="PANTHER" id="PTHR11712">
    <property type="entry name" value="POLYKETIDE SYNTHASE-RELATED"/>
    <property type="match status" value="1"/>
</dbReference>
<dbReference type="Pfam" id="PF02801">
    <property type="entry name" value="Ketoacyl-synt_C"/>
    <property type="match status" value="1"/>
</dbReference>
<evidence type="ECO:0000256" key="2">
    <source>
        <dbReference type="ARBA" id="ARBA00008467"/>
    </source>
</evidence>
<protein>
    <submittedName>
        <fullName evidence="6">Malonyl-ACP decarboxylase/3-oxoacyl-[acyl-carrier-protein] synthase-1</fullName>
    </submittedName>
</protein>
<name>A0A3D9H3E2_9PROT</name>
<dbReference type="Pfam" id="PF00109">
    <property type="entry name" value="ketoacyl-synt"/>
    <property type="match status" value="1"/>
</dbReference>
<dbReference type="SUPFAM" id="SSF53901">
    <property type="entry name" value="Thiolase-like"/>
    <property type="match status" value="2"/>
</dbReference>
<keyword evidence="3 4" id="KW-0808">Transferase</keyword>
<evidence type="ECO:0000256" key="4">
    <source>
        <dbReference type="RuleBase" id="RU003694"/>
    </source>
</evidence>
<dbReference type="InterPro" id="IPR020841">
    <property type="entry name" value="PKS_Beta-ketoAc_synthase_dom"/>
</dbReference>
<dbReference type="Proteomes" id="UP000256845">
    <property type="component" value="Unassembled WGS sequence"/>
</dbReference>
<sequence>MVWFAGMSALSPLGRSGPEIMEAALAGRSAVTCWKGYHPAPIYSKIGGDLFGFDVKEALKTEVPTLPEEMARRLKYLALRLPRQVQLSLWLALKAWQDLASRMPPPDIPPERIGVIMCGHNLNTHYIHRETKTYLEEPDFLDGLFASSSLDSIHAAAVSELLGARGPCYTVGAACASGIHALRAASRELLSGEADLVYVVGGVTESAPAELDNMVAMQAVAGEPLDGDPAAACRPFDQRRFGFVPAQGGGCLILGGERFREASYGRLVSIAVCNDAQHLPVTSQEGQERAMKQALSKAGLSMGDIAAVNAHATSTIQGDLTEINAIRALCEGAGRKPVPVYAPKSHLGHCLWSAALIETALALLQIQVGRIPGTRNLEKPAEDWISAFSTKRPQRLSGRHILKNAFGFGGYNGSMILAQENWK</sequence>
<comment type="caution">
    <text evidence="6">The sequence shown here is derived from an EMBL/GenBank/DDBJ whole genome shotgun (WGS) entry which is preliminary data.</text>
</comment>
<dbReference type="GO" id="GO:0005829">
    <property type="term" value="C:cytosol"/>
    <property type="evidence" value="ECO:0007669"/>
    <property type="project" value="TreeGrafter"/>
</dbReference>
<evidence type="ECO:0000256" key="3">
    <source>
        <dbReference type="ARBA" id="ARBA00022679"/>
    </source>
</evidence>
<organism evidence="6 7">
    <name type="scientific">Aestuariispira insulae</name>
    <dbReference type="NCBI Taxonomy" id="1461337"/>
    <lineage>
        <taxon>Bacteria</taxon>
        <taxon>Pseudomonadati</taxon>
        <taxon>Pseudomonadota</taxon>
        <taxon>Alphaproteobacteria</taxon>
        <taxon>Rhodospirillales</taxon>
        <taxon>Kiloniellaceae</taxon>
        <taxon>Aestuariispira</taxon>
    </lineage>
</organism>
<dbReference type="EMBL" id="QRDW01000021">
    <property type="protein sequence ID" value="RED43711.1"/>
    <property type="molecule type" value="Genomic_DNA"/>
</dbReference>
<dbReference type="SMART" id="SM00825">
    <property type="entry name" value="PKS_KS"/>
    <property type="match status" value="1"/>
</dbReference>
<evidence type="ECO:0000313" key="6">
    <source>
        <dbReference type="EMBL" id="RED43711.1"/>
    </source>
</evidence>
<reference evidence="6 7" key="1">
    <citation type="submission" date="2018-07" db="EMBL/GenBank/DDBJ databases">
        <title>Genomic Encyclopedia of Type Strains, Phase III (KMG-III): the genomes of soil and plant-associated and newly described type strains.</title>
        <authorList>
            <person name="Whitman W."/>
        </authorList>
    </citation>
    <scope>NUCLEOTIDE SEQUENCE [LARGE SCALE GENOMIC DNA]</scope>
    <source>
        <strain evidence="6 7">CECT 8488</strain>
    </source>
</reference>
<proteinExistence type="inferred from homology"/>